<comment type="caution">
    <text evidence="7">The sequence shown here is derived from an EMBL/GenBank/DDBJ whole genome shotgun (WGS) entry which is preliminary data.</text>
</comment>
<dbReference type="GO" id="GO:0006310">
    <property type="term" value="P:DNA recombination"/>
    <property type="evidence" value="ECO:0007669"/>
    <property type="project" value="UniProtKB-KW"/>
</dbReference>
<dbReference type="Gene3D" id="1.10.150.130">
    <property type="match status" value="1"/>
</dbReference>
<dbReference type="PANTHER" id="PTHR30349:SF41">
    <property type="entry name" value="INTEGRASE_RECOMBINASE PROTEIN MJ0367-RELATED"/>
    <property type="match status" value="1"/>
</dbReference>
<comment type="similarity">
    <text evidence="2">Belongs to the 'phage' integrase family.</text>
</comment>
<dbReference type="InterPro" id="IPR010998">
    <property type="entry name" value="Integrase_recombinase_N"/>
</dbReference>
<dbReference type="OrthoDB" id="111144at2"/>
<dbReference type="Pfam" id="PF00589">
    <property type="entry name" value="Phage_integrase"/>
    <property type="match status" value="1"/>
</dbReference>
<organism evidence="7 8">
    <name type="scientific">Schaedlerella arabinosiphila</name>
    <dbReference type="NCBI Taxonomy" id="2044587"/>
    <lineage>
        <taxon>Bacteria</taxon>
        <taxon>Bacillati</taxon>
        <taxon>Bacillota</taxon>
        <taxon>Clostridia</taxon>
        <taxon>Lachnospirales</taxon>
        <taxon>Lachnospiraceae</taxon>
        <taxon>Schaedlerella</taxon>
    </lineage>
</organism>
<dbReference type="InterPro" id="IPR004107">
    <property type="entry name" value="Integrase_SAM-like_N"/>
</dbReference>
<name>A0A9X5CAC2_9FIRM</name>
<evidence type="ECO:0000256" key="2">
    <source>
        <dbReference type="ARBA" id="ARBA00008857"/>
    </source>
</evidence>
<accession>A0A9X5CAC2</accession>
<dbReference type="GO" id="GO:0015074">
    <property type="term" value="P:DNA integration"/>
    <property type="evidence" value="ECO:0007669"/>
    <property type="project" value="InterPro"/>
</dbReference>
<dbReference type="RefSeq" id="WP_004073124.1">
    <property type="nucleotide sequence ID" value="NZ_VIRB01000062.1"/>
</dbReference>
<evidence type="ECO:0000256" key="1">
    <source>
        <dbReference type="ARBA" id="ARBA00003283"/>
    </source>
</evidence>
<keyword evidence="5" id="KW-0233">DNA recombination</keyword>
<protein>
    <submittedName>
        <fullName evidence="7">Tyrosine-type recombinase/integrase</fullName>
    </submittedName>
</protein>
<evidence type="ECO:0000313" key="8">
    <source>
        <dbReference type="Proteomes" id="UP000474104"/>
    </source>
</evidence>
<evidence type="ECO:0000256" key="4">
    <source>
        <dbReference type="ARBA" id="ARBA00023125"/>
    </source>
</evidence>
<evidence type="ECO:0000259" key="6">
    <source>
        <dbReference type="PROSITE" id="PS51898"/>
    </source>
</evidence>
<dbReference type="EMBL" id="VIRB01000062">
    <property type="protein sequence ID" value="NDO69042.1"/>
    <property type="molecule type" value="Genomic_DNA"/>
</dbReference>
<sequence length="392" mass="45205">MSFYIETVKRKSGTRYRIVRDITRDGRRKRTYHSLPAGTTKDTAKKICCEMNLNAEFGDFMQKKTMLFRDYVEDIYFPKYTLYLSPTTKQVYIQMYKTKDGVRDSLGHYTLTEITVEVLQDMVNRYVKMGKSPKTIRNFLYFISAVLKQAMSDNYIKRQESTACAFVRLPKPSEVEGNAYTIGQVKVMLERACQTQNRAMELLVAICCLAGGLRRSELAGLRWEDIVLDKDGAYIKVQRSIVQVNDQLIEKETKTKSGKRTIPLAVGGTVYQILERARKEHMKLQSKPGFKGGNSVFLMNHAPYSPLTPMALYKNFKRFIENDCPELPNYRLHDLRHTYFTLCSNVEGFSELSMIGTGGHSTVQSSKRYQHSQFEKMRDDMQKLDDAFAQAQ</sequence>
<keyword evidence="3" id="KW-0229">DNA integration</keyword>
<dbReference type="SUPFAM" id="SSF56349">
    <property type="entry name" value="DNA breaking-rejoining enzymes"/>
    <property type="match status" value="1"/>
</dbReference>
<dbReference type="InterPro" id="IPR050090">
    <property type="entry name" value="Tyrosine_recombinase_XerCD"/>
</dbReference>
<reference evidence="7 8" key="1">
    <citation type="submission" date="2019-07" db="EMBL/GenBank/DDBJ databases">
        <title>Draft genome sequences of 15 bacterial species constituting the stable defined intestinal microbiota of the GM15 gnotobiotic mouse model.</title>
        <authorList>
            <person name="Elie C."/>
            <person name="Mathieu A."/>
            <person name="Saliou A."/>
            <person name="Darnaud M."/>
            <person name="Leulier F."/>
            <person name="Tamellini A."/>
        </authorList>
    </citation>
    <scope>NUCLEOTIDE SEQUENCE [LARGE SCALE GENOMIC DNA]</scope>
    <source>
        <strain evidence="8">ASF 502</strain>
    </source>
</reference>
<feature type="domain" description="Tyr recombinase" evidence="6">
    <location>
        <begin position="168"/>
        <end position="382"/>
    </location>
</feature>
<gene>
    <name evidence="7" type="ORF">FMM80_10255</name>
</gene>
<dbReference type="PANTHER" id="PTHR30349">
    <property type="entry name" value="PHAGE INTEGRASE-RELATED"/>
    <property type="match status" value="1"/>
</dbReference>
<keyword evidence="4" id="KW-0238">DNA-binding</keyword>
<dbReference type="GO" id="GO:0003677">
    <property type="term" value="F:DNA binding"/>
    <property type="evidence" value="ECO:0007669"/>
    <property type="project" value="UniProtKB-KW"/>
</dbReference>
<dbReference type="InterPro" id="IPR011010">
    <property type="entry name" value="DNA_brk_join_enz"/>
</dbReference>
<evidence type="ECO:0000256" key="5">
    <source>
        <dbReference type="ARBA" id="ARBA00023172"/>
    </source>
</evidence>
<evidence type="ECO:0000256" key="3">
    <source>
        <dbReference type="ARBA" id="ARBA00022908"/>
    </source>
</evidence>
<dbReference type="Gene3D" id="1.10.443.10">
    <property type="entry name" value="Intergrase catalytic core"/>
    <property type="match status" value="1"/>
</dbReference>
<comment type="function">
    <text evidence="1">Site-specific tyrosine recombinase, which acts by catalyzing the cutting and rejoining of the recombining DNA molecules.</text>
</comment>
<dbReference type="InterPro" id="IPR002104">
    <property type="entry name" value="Integrase_catalytic"/>
</dbReference>
<proteinExistence type="inferred from homology"/>
<dbReference type="PROSITE" id="PS51898">
    <property type="entry name" value="TYR_RECOMBINASE"/>
    <property type="match status" value="1"/>
</dbReference>
<dbReference type="Pfam" id="PF14659">
    <property type="entry name" value="Phage_int_SAM_3"/>
    <property type="match status" value="1"/>
</dbReference>
<dbReference type="Proteomes" id="UP000474104">
    <property type="component" value="Unassembled WGS sequence"/>
</dbReference>
<evidence type="ECO:0000313" key="7">
    <source>
        <dbReference type="EMBL" id="NDO69042.1"/>
    </source>
</evidence>
<dbReference type="InterPro" id="IPR013762">
    <property type="entry name" value="Integrase-like_cat_sf"/>
</dbReference>
<dbReference type="AlphaFoldDB" id="A0A9X5CAC2"/>